<evidence type="ECO:0000313" key="2">
    <source>
        <dbReference type="Proteomes" id="UP000308600"/>
    </source>
</evidence>
<dbReference type="Proteomes" id="UP000308600">
    <property type="component" value="Unassembled WGS sequence"/>
</dbReference>
<dbReference type="EMBL" id="ML209807">
    <property type="protein sequence ID" value="TFK57963.1"/>
    <property type="molecule type" value="Genomic_DNA"/>
</dbReference>
<evidence type="ECO:0000313" key="1">
    <source>
        <dbReference type="EMBL" id="TFK57963.1"/>
    </source>
</evidence>
<feature type="non-terminal residue" evidence="1">
    <location>
        <position position="57"/>
    </location>
</feature>
<organism evidence="1 2">
    <name type="scientific">Pluteus cervinus</name>
    <dbReference type="NCBI Taxonomy" id="181527"/>
    <lineage>
        <taxon>Eukaryota</taxon>
        <taxon>Fungi</taxon>
        <taxon>Dikarya</taxon>
        <taxon>Basidiomycota</taxon>
        <taxon>Agaricomycotina</taxon>
        <taxon>Agaricomycetes</taxon>
        <taxon>Agaricomycetidae</taxon>
        <taxon>Agaricales</taxon>
        <taxon>Pluteineae</taxon>
        <taxon>Pluteaceae</taxon>
        <taxon>Pluteus</taxon>
    </lineage>
</organism>
<protein>
    <submittedName>
        <fullName evidence="1">Uncharacterized protein</fullName>
    </submittedName>
</protein>
<reference evidence="1 2" key="1">
    <citation type="journal article" date="2019" name="Nat. Ecol. Evol.">
        <title>Megaphylogeny resolves global patterns of mushroom evolution.</title>
        <authorList>
            <person name="Varga T."/>
            <person name="Krizsan K."/>
            <person name="Foldi C."/>
            <person name="Dima B."/>
            <person name="Sanchez-Garcia M."/>
            <person name="Sanchez-Ramirez S."/>
            <person name="Szollosi G.J."/>
            <person name="Szarkandi J.G."/>
            <person name="Papp V."/>
            <person name="Albert L."/>
            <person name="Andreopoulos W."/>
            <person name="Angelini C."/>
            <person name="Antonin V."/>
            <person name="Barry K.W."/>
            <person name="Bougher N.L."/>
            <person name="Buchanan P."/>
            <person name="Buyck B."/>
            <person name="Bense V."/>
            <person name="Catcheside P."/>
            <person name="Chovatia M."/>
            <person name="Cooper J."/>
            <person name="Damon W."/>
            <person name="Desjardin D."/>
            <person name="Finy P."/>
            <person name="Geml J."/>
            <person name="Haridas S."/>
            <person name="Hughes K."/>
            <person name="Justo A."/>
            <person name="Karasinski D."/>
            <person name="Kautmanova I."/>
            <person name="Kiss B."/>
            <person name="Kocsube S."/>
            <person name="Kotiranta H."/>
            <person name="LaButti K.M."/>
            <person name="Lechner B.E."/>
            <person name="Liimatainen K."/>
            <person name="Lipzen A."/>
            <person name="Lukacs Z."/>
            <person name="Mihaltcheva S."/>
            <person name="Morgado L.N."/>
            <person name="Niskanen T."/>
            <person name="Noordeloos M.E."/>
            <person name="Ohm R.A."/>
            <person name="Ortiz-Santana B."/>
            <person name="Ovrebo C."/>
            <person name="Racz N."/>
            <person name="Riley R."/>
            <person name="Savchenko A."/>
            <person name="Shiryaev A."/>
            <person name="Soop K."/>
            <person name="Spirin V."/>
            <person name="Szebenyi C."/>
            <person name="Tomsovsky M."/>
            <person name="Tulloss R.E."/>
            <person name="Uehling J."/>
            <person name="Grigoriev I.V."/>
            <person name="Vagvolgyi C."/>
            <person name="Papp T."/>
            <person name="Martin F.M."/>
            <person name="Miettinen O."/>
            <person name="Hibbett D.S."/>
            <person name="Nagy L.G."/>
        </authorList>
    </citation>
    <scope>NUCLEOTIDE SEQUENCE [LARGE SCALE GENOMIC DNA]</scope>
    <source>
        <strain evidence="1 2">NL-1719</strain>
    </source>
</reference>
<proteinExistence type="predicted"/>
<feature type="non-terminal residue" evidence="1">
    <location>
        <position position="1"/>
    </location>
</feature>
<keyword evidence="2" id="KW-1185">Reference proteome</keyword>
<name>A0ACD2ZWU5_9AGAR</name>
<sequence length="57" mass="6553">RYSMLPALSLDGILYTKVQDHTFDGDDFHEFIEELLDHMQPWPLPNSVLVADNASIH</sequence>
<gene>
    <name evidence="1" type="ORF">BDN72DRAFT_749356</name>
</gene>
<accession>A0ACD2ZWU5</accession>